<protein>
    <submittedName>
        <fullName evidence="2">Phage holin</fullName>
    </submittedName>
</protein>
<dbReference type="AlphaFoldDB" id="A0A926HT48"/>
<dbReference type="Proteomes" id="UP000651482">
    <property type="component" value="Unassembled WGS sequence"/>
</dbReference>
<gene>
    <name evidence="2" type="ORF">IAG03_08805</name>
</gene>
<keyword evidence="3" id="KW-1185">Reference proteome</keyword>
<comment type="caution">
    <text evidence="2">The sequence shown here is derived from an EMBL/GenBank/DDBJ whole genome shotgun (WGS) entry which is preliminary data.</text>
</comment>
<reference evidence="2" key="1">
    <citation type="submission" date="2020-08" db="EMBL/GenBank/DDBJ databases">
        <title>Genome public.</title>
        <authorList>
            <person name="Liu C."/>
            <person name="Sun Q."/>
        </authorList>
    </citation>
    <scope>NUCLEOTIDE SEQUENCE</scope>
    <source>
        <strain evidence="2">NSJ-40</strain>
    </source>
</reference>
<evidence type="ECO:0000313" key="3">
    <source>
        <dbReference type="Proteomes" id="UP000651482"/>
    </source>
</evidence>
<dbReference type="NCBIfam" id="TIGR01598">
    <property type="entry name" value="holin_phiLC3"/>
    <property type="match status" value="1"/>
</dbReference>
<dbReference type="EMBL" id="JACRSN010000012">
    <property type="protein sequence ID" value="MBC8534096.1"/>
    <property type="molecule type" value="Genomic_DNA"/>
</dbReference>
<proteinExistence type="predicted"/>
<accession>A0A926HT48</accession>
<evidence type="ECO:0000313" key="2">
    <source>
        <dbReference type="EMBL" id="MBC8534096.1"/>
    </source>
</evidence>
<organism evidence="2 3">
    <name type="scientific">Yeguia hominis</name>
    <dbReference type="NCBI Taxonomy" id="2763662"/>
    <lineage>
        <taxon>Bacteria</taxon>
        <taxon>Bacillati</taxon>
        <taxon>Bacillota</taxon>
        <taxon>Clostridia</taxon>
        <taxon>Eubacteriales</taxon>
        <taxon>Yeguiaceae</taxon>
        <taxon>Yeguia</taxon>
    </lineage>
</organism>
<keyword evidence="1" id="KW-1133">Transmembrane helix</keyword>
<dbReference type="Pfam" id="PF04531">
    <property type="entry name" value="Phage_holin_1"/>
    <property type="match status" value="1"/>
</dbReference>
<keyword evidence="1" id="KW-0472">Membrane</keyword>
<name>A0A926HT48_9FIRM</name>
<keyword evidence="1" id="KW-0812">Transmembrane</keyword>
<sequence length="94" mass="10566">MNWRVRFLNPVFWWNFAAAMLLPALTYLGIEWKDLTTWAKLWETLQKIAENPAILSATAISIWNLIQDPTTVGLCDSARALGYREPGGGGGEKE</sequence>
<evidence type="ECO:0000256" key="1">
    <source>
        <dbReference type="SAM" id="Phobius"/>
    </source>
</evidence>
<dbReference type="InterPro" id="IPR006485">
    <property type="entry name" value="Phage-like_holin"/>
</dbReference>
<feature type="transmembrane region" description="Helical" evidence="1">
    <location>
        <begin position="12"/>
        <end position="30"/>
    </location>
</feature>